<dbReference type="Pfam" id="PF01805">
    <property type="entry name" value="Surp"/>
    <property type="match status" value="1"/>
</dbReference>
<feature type="compositionally biased region" description="Polar residues" evidence="1">
    <location>
        <begin position="208"/>
        <end position="217"/>
    </location>
</feature>
<dbReference type="InterPro" id="IPR035967">
    <property type="entry name" value="SWAP/Surp_sf"/>
</dbReference>
<feature type="region of interest" description="Disordered" evidence="1">
    <location>
        <begin position="244"/>
        <end position="263"/>
    </location>
</feature>
<feature type="compositionally biased region" description="Low complexity" evidence="1">
    <location>
        <begin position="84"/>
        <end position="93"/>
    </location>
</feature>
<evidence type="ECO:0000313" key="3">
    <source>
        <dbReference type="EMBL" id="CAE4663214.1"/>
    </source>
</evidence>
<dbReference type="GO" id="GO:0003723">
    <property type="term" value="F:RNA binding"/>
    <property type="evidence" value="ECO:0007669"/>
    <property type="project" value="InterPro"/>
</dbReference>
<reference evidence="3" key="1">
    <citation type="submission" date="2021-01" db="EMBL/GenBank/DDBJ databases">
        <authorList>
            <person name="Corre E."/>
            <person name="Pelletier E."/>
            <person name="Niang G."/>
            <person name="Scheremetjew M."/>
            <person name="Finn R."/>
            <person name="Kale V."/>
            <person name="Holt S."/>
            <person name="Cochrane G."/>
            <person name="Meng A."/>
            <person name="Brown T."/>
            <person name="Cohen L."/>
        </authorList>
    </citation>
    <scope>NUCLEOTIDE SEQUENCE</scope>
    <source>
        <strain evidence="3">GSO104</strain>
    </source>
</reference>
<dbReference type="PROSITE" id="PS50128">
    <property type="entry name" value="SURP"/>
    <property type="match status" value="1"/>
</dbReference>
<dbReference type="AlphaFoldDB" id="A0A7S4T297"/>
<dbReference type="SUPFAM" id="SSF109905">
    <property type="entry name" value="Surp module (SWAP domain)"/>
    <property type="match status" value="1"/>
</dbReference>
<name>A0A7S4T297_9STRA</name>
<gene>
    <name evidence="3" type="ORF">DBRI00130_LOCUS41881</name>
</gene>
<dbReference type="GO" id="GO:0006396">
    <property type="term" value="P:RNA processing"/>
    <property type="evidence" value="ECO:0007669"/>
    <property type="project" value="InterPro"/>
</dbReference>
<evidence type="ECO:0000259" key="2">
    <source>
        <dbReference type="PROSITE" id="PS50128"/>
    </source>
</evidence>
<sequence>MTAKRACSAPQLEVLLKLKQSNNPEFGFLRGGHELHPYYLLMKANGGMIIQSSIDGEGGGKKCDNGGDAQSDDDSCLKSGSGGLVDYSSSSSENDNDGEGGNEKGGIGGIMGLGMYSSSDDENDDGDGIRGGNKDIKSSRKSKCSPPTATSGSGGLVDYASSFSSDGDDKDKSDDTKKRLSDDGSTDCKANPEKSVSAIEKSPKKVTESTSQELSQNNADKRITLIAGAIQYCQAPSPCNKALEKSKDQKVMPSSSSSTLSVEELRAKRLKRARLMKGHFALKMMDKK</sequence>
<feature type="compositionally biased region" description="Gly residues" evidence="1">
    <location>
        <begin position="103"/>
        <end position="112"/>
    </location>
</feature>
<organism evidence="3">
    <name type="scientific">Ditylum brightwellii</name>
    <dbReference type="NCBI Taxonomy" id="49249"/>
    <lineage>
        <taxon>Eukaryota</taxon>
        <taxon>Sar</taxon>
        <taxon>Stramenopiles</taxon>
        <taxon>Ochrophyta</taxon>
        <taxon>Bacillariophyta</taxon>
        <taxon>Mediophyceae</taxon>
        <taxon>Lithodesmiophycidae</taxon>
        <taxon>Lithodesmiales</taxon>
        <taxon>Lithodesmiaceae</taxon>
        <taxon>Ditylum</taxon>
    </lineage>
</organism>
<feature type="compositionally biased region" description="Basic and acidic residues" evidence="1">
    <location>
        <begin position="167"/>
        <end position="182"/>
    </location>
</feature>
<evidence type="ECO:0000256" key="1">
    <source>
        <dbReference type="SAM" id="MobiDB-lite"/>
    </source>
</evidence>
<feature type="region of interest" description="Disordered" evidence="1">
    <location>
        <begin position="57"/>
        <end position="217"/>
    </location>
</feature>
<dbReference type="EMBL" id="HBNS01058227">
    <property type="protein sequence ID" value="CAE4663214.1"/>
    <property type="molecule type" value="Transcribed_RNA"/>
</dbReference>
<accession>A0A7S4T297</accession>
<dbReference type="InterPro" id="IPR000061">
    <property type="entry name" value="Surp"/>
</dbReference>
<proteinExistence type="predicted"/>
<feature type="domain" description="SURP motif" evidence="2">
    <location>
        <begin position="1"/>
        <end position="39"/>
    </location>
</feature>
<dbReference type="Gene3D" id="1.10.10.790">
    <property type="entry name" value="Surp module"/>
    <property type="match status" value="1"/>
</dbReference>
<protein>
    <recommendedName>
        <fullName evidence="2">SURP motif domain-containing protein</fullName>
    </recommendedName>
</protein>